<reference evidence="2" key="1">
    <citation type="submission" date="2018-02" db="EMBL/GenBank/DDBJ databases">
        <authorList>
            <person name="Hausmann B."/>
        </authorList>
    </citation>
    <scope>NUCLEOTIDE SEQUENCE [LARGE SCALE GENOMIC DNA]</scope>
    <source>
        <strain evidence="2">Peat soil MAG SbA1</strain>
    </source>
</reference>
<proteinExistence type="predicted"/>
<accession>A0A2U3KXR0</accession>
<name>A0A2U3KXR0_9BACT</name>
<dbReference type="EMBL" id="OMOD01000148">
    <property type="protein sequence ID" value="SPF44445.1"/>
    <property type="molecule type" value="Genomic_DNA"/>
</dbReference>
<dbReference type="Proteomes" id="UP000238701">
    <property type="component" value="Unassembled WGS sequence"/>
</dbReference>
<dbReference type="OrthoDB" id="124745at2"/>
<protein>
    <submittedName>
        <fullName evidence="1">Uncharacterized protein</fullName>
    </submittedName>
</protein>
<evidence type="ECO:0000313" key="2">
    <source>
        <dbReference type="Proteomes" id="UP000238701"/>
    </source>
</evidence>
<organism evidence="1 2">
    <name type="scientific">Candidatus Sulfotelmatobacter kueseliae</name>
    <dbReference type="NCBI Taxonomy" id="2042962"/>
    <lineage>
        <taxon>Bacteria</taxon>
        <taxon>Pseudomonadati</taxon>
        <taxon>Acidobacteriota</taxon>
        <taxon>Terriglobia</taxon>
        <taxon>Terriglobales</taxon>
        <taxon>Candidatus Korobacteraceae</taxon>
        <taxon>Candidatus Sulfotelmatobacter</taxon>
    </lineage>
</organism>
<sequence>MKRQITGLHAADRCATDQVPDGVFLVRVQRARFCRQAQKPYYTLILAILEPNRFAGHLLSSRLYCSPKALWKLNWFLRDFGYDTELLGRDEVDENQIVNLQGVVKISHIVFNGASLLRMDGFAPAGRWEELSPANLDNPQVA</sequence>
<evidence type="ECO:0000313" key="1">
    <source>
        <dbReference type="EMBL" id="SPF44445.1"/>
    </source>
</evidence>
<dbReference type="AlphaFoldDB" id="A0A2U3KXR0"/>
<gene>
    <name evidence="1" type="ORF">SBA1_530081</name>
</gene>